<dbReference type="InterPro" id="IPR050488">
    <property type="entry name" value="Ig_Fc_receptor"/>
</dbReference>
<keyword evidence="2" id="KW-1015">Disulfide bond</keyword>
<feature type="region of interest" description="Disordered" evidence="3">
    <location>
        <begin position="199"/>
        <end position="225"/>
    </location>
</feature>
<dbReference type="SMART" id="SM00408">
    <property type="entry name" value="IGc2"/>
    <property type="match status" value="1"/>
</dbReference>
<dbReference type="InterPro" id="IPR003598">
    <property type="entry name" value="Ig_sub2"/>
</dbReference>
<dbReference type="InterPro" id="IPR003599">
    <property type="entry name" value="Ig_sub"/>
</dbReference>
<protein>
    <recommendedName>
        <fullName evidence="6">Ig-like domain-containing protein</fullName>
    </recommendedName>
</protein>
<keyword evidence="8" id="KW-1185">Reference proteome</keyword>
<dbReference type="AlphaFoldDB" id="A0AA88NY76"/>
<feature type="compositionally biased region" description="Low complexity" evidence="3">
    <location>
        <begin position="199"/>
        <end position="209"/>
    </location>
</feature>
<dbReference type="EMBL" id="JAUPFM010000001">
    <property type="protein sequence ID" value="KAK2861518.1"/>
    <property type="molecule type" value="Genomic_DNA"/>
</dbReference>
<evidence type="ECO:0000256" key="2">
    <source>
        <dbReference type="ARBA" id="ARBA00023157"/>
    </source>
</evidence>
<proteinExistence type="predicted"/>
<keyword evidence="4" id="KW-0472">Membrane</keyword>
<evidence type="ECO:0000256" key="5">
    <source>
        <dbReference type="SAM" id="SignalP"/>
    </source>
</evidence>
<evidence type="ECO:0000259" key="6">
    <source>
        <dbReference type="PROSITE" id="PS50835"/>
    </source>
</evidence>
<dbReference type="GO" id="GO:0006955">
    <property type="term" value="P:immune response"/>
    <property type="evidence" value="ECO:0007669"/>
    <property type="project" value="TreeGrafter"/>
</dbReference>
<evidence type="ECO:0000256" key="1">
    <source>
        <dbReference type="ARBA" id="ARBA00022729"/>
    </source>
</evidence>
<feature type="signal peptide" evidence="5">
    <location>
        <begin position="1"/>
        <end position="23"/>
    </location>
</feature>
<dbReference type="Gene3D" id="2.60.40.10">
    <property type="entry name" value="Immunoglobulins"/>
    <property type="match status" value="2"/>
</dbReference>
<comment type="caution">
    <text evidence="7">The sequence shown here is derived from an EMBL/GenBank/DDBJ whole genome shotgun (WGS) entry which is preliminary data.</text>
</comment>
<accession>A0AA88NY76</accession>
<dbReference type="Proteomes" id="UP001187415">
    <property type="component" value="Unassembled WGS sequence"/>
</dbReference>
<feature type="domain" description="Ig-like" evidence="6">
    <location>
        <begin position="113"/>
        <end position="186"/>
    </location>
</feature>
<keyword evidence="1 5" id="KW-0732">Signal</keyword>
<dbReference type="Pfam" id="PF13927">
    <property type="entry name" value="Ig_3"/>
    <property type="match status" value="1"/>
</dbReference>
<feature type="transmembrane region" description="Helical" evidence="4">
    <location>
        <begin position="235"/>
        <end position="259"/>
    </location>
</feature>
<keyword evidence="4" id="KW-0812">Transmembrane</keyword>
<evidence type="ECO:0000313" key="7">
    <source>
        <dbReference type="EMBL" id="KAK2861518.1"/>
    </source>
</evidence>
<reference evidence="7" key="1">
    <citation type="submission" date="2023-07" db="EMBL/GenBank/DDBJ databases">
        <title>Chromosome-level Genome Assembly of Striped Snakehead (Channa striata).</title>
        <authorList>
            <person name="Liu H."/>
        </authorList>
    </citation>
    <scope>NUCLEOTIDE SEQUENCE</scope>
    <source>
        <strain evidence="7">Gz</strain>
        <tissue evidence="7">Muscle</tissue>
    </source>
</reference>
<dbReference type="InterPro" id="IPR036179">
    <property type="entry name" value="Ig-like_dom_sf"/>
</dbReference>
<dbReference type="InterPro" id="IPR007110">
    <property type="entry name" value="Ig-like_dom"/>
</dbReference>
<keyword evidence="4" id="KW-1133">Transmembrane helix</keyword>
<dbReference type="PANTHER" id="PTHR11481:SF64">
    <property type="entry name" value="FC RECEPTOR-LIKE PROTEIN 4"/>
    <property type="match status" value="1"/>
</dbReference>
<name>A0AA88NY76_CHASR</name>
<dbReference type="PANTHER" id="PTHR11481">
    <property type="entry name" value="IMMUNOGLOBULIN FC RECEPTOR"/>
    <property type="match status" value="1"/>
</dbReference>
<dbReference type="InterPro" id="IPR013783">
    <property type="entry name" value="Ig-like_fold"/>
</dbReference>
<dbReference type="SUPFAM" id="SSF48726">
    <property type="entry name" value="Immunoglobulin"/>
    <property type="match status" value="2"/>
</dbReference>
<sequence length="342" mass="37135">MKETSLQSLIFVISVLCCTTNQARLTVSPSSSQFFKGDYVFLSCDEDDSSAGWRLRRNTSQTQMSWCEDGGWGKPAGSSCNVSVTVSSDSGFYWCESREGSTSNSVTITVTDGTVILQSPVLPVIEGQNVSLQCKAKNSSELPADFYKDDILIGTEPTGHMTIHNVTRSDEGVYKCNISSRGESPSSWIYVKGGFSTEKPTTTRPTFTSSPPPPSMTYVTEKPSPLSKGHRMTSLSVSLICVGVLLVLLVALVLLVLLVRRRVQRKSAEPDPPAVYSGRKTEDVSYAQVFIGPKMSSEPDPPAVYSGVKTEDVSYAQVFIRPKMSSGTVRTKFHTSPSLCGT</sequence>
<feature type="domain" description="Ig-like" evidence="6">
    <location>
        <begin position="23"/>
        <end position="111"/>
    </location>
</feature>
<evidence type="ECO:0000256" key="4">
    <source>
        <dbReference type="SAM" id="Phobius"/>
    </source>
</evidence>
<dbReference type="GO" id="GO:0009897">
    <property type="term" value="C:external side of plasma membrane"/>
    <property type="evidence" value="ECO:0007669"/>
    <property type="project" value="TreeGrafter"/>
</dbReference>
<gene>
    <name evidence="7" type="ORF">Q5P01_001051</name>
</gene>
<evidence type="ECO:0000313" key="8">
    <source>
        <dbReference type="Proteomes" id="UP001187415"/>
    </source>
</evidence>
<dbReference type="GO" id="GO:0007166">
    <property type="term" value="P:cell surface receptor signaling pathway"/>
    <property type="evidence" value="ECO:0007669"/>
    <property type="project" value="TreeGrafter"/>
</dbReference>
<organism evidence="7 8">
    <name type="scientific">Channa striata</name>
    <name type="common">Snakehead murrel</name>
    <name type="synonym">Ophicephalus striatus</name>
    <dbReference type="NCBI Taxonomy" id="64152"/>
    <lineage>
        <taxon>Eukaryota</taxon>
        <taxon>Metazoa</taxon>
        <taxon>Chordata</taxon>
        <taxon>Craniata</taxon>
        <taxon>Vertebrata</taxon>
        <taxon>Euteleostomi</taxon>
        <taxon>Actinopterygii</taxon>
        <taxon>Neopterygii</taxon>
        <taxon>Teleostei</taxon>
        <taxon>Neoteleostei</taxon>
        <taxon>Acanthomorphata</taxon>
        <taxon>Anabantaria</taxon>
        <taxon>Anabantiformes</taxon>
        <taxon>Channoidei</taxon>
        <taxon>Channidae</taxon>
        <taxon>Channa</taxon>
    </lineage>
</organism>
<feature type="chain" id="PRO_5041734929" description="Ig-like domain-containing protein" evidence="5">
    <location>
        <begin position="24"/>
        <end position="342"/>
    </location>
</feature>
<dbReference type="SMART" id="SM00409">
    <property type="entry name" value="IG"/>
    <property type="match status" value="2"/>
</dbReference>
<evidence type="ECO:0000256" key="3">
    <source>
        <dbReference type="SAM" id="MobiDB-lite"/>
    </source>
</evidence>
<dbReference type="GO" id="GO:0004888">
    <property type="term" value="F:transmembrane signaling receptor activity"/>
    <property type="evidence" value="ECO:0007669"/>
    <property type="project" value="TreeGrafter"/>
</dbReference>
<dbReference type="PROSITE" id="PS50835">
    <property type="entry name" value="IG_LIKE"/>
    <property type="match status" value="2"/>
</dbReference>